<dbReference type="PANTHER" id="PTHR24026:SF126">
    <property type="entry name" value="PROTOCADHERIN FAT 4"/>
    <property type="match status" value="1"/>
</dbReference>
<evidence type="ECO:0000313" key="4">
    <source>
        <dbReference type="EMBL" id="SNT37324.1"/>
    </source>
</evidence>
<dbReference type="GO" id="GO:0005509">
    <property type="term" value="F:calcium ion binding"/>
    <property type="evidence" value="ECO:0007669"/>
    <property type="project" value="InterPro"/>
</dbReference>
<dbReference type="AlphaFoldDB" id="A0A239M5L7"/>
<dbReference type="GO" id="GO:0005886">
    <property type="term" value="C:plasma membrane"/>
    <property type="evidence" value="ECO:0007669"/>
    <property type="project" value="UniProtKB-SubCell"/>
</dbReference>
<dbReference type="CDD" id="cd11304">
    <property type="entry name" value="Cadherin_repeat"/>
    <property type="match status" value="3"/>
</dbReference>
<sequence>SDDSDSEGAGLAYAITGGADAALFAIDPATGTLSFLAAPDYESPADADGDNAYQVQVTVSDSGGLTDVQDITVTVVERTPMVFETRVASGTDDAEERGSSGRMYLDSTDLELATDGTSEQTVGIRFTGINIPQGATITNAYIQFQSDEVDTGLVSLTIRGEDSDSAAVFGAADNDISTRATTDASEAWAPVAWTTVGAAGLDQQTPDLAAIVQEIVDRAGWAALNDLVFVISGSGTRTAEAYEGDADGAPLLHIEWMPAGPITDPVVFNTPADGDPDANQISETASTGALVGITASAADPDPDDSVTFSVDDPRFTIDPVTGVISRSGSGELDALSEPSITLQVTANSSDFSTAVETFDLTVLDAPEPVAFDSPPDANPAADRILADAAAGTSVGITASASDPDLGDTVTYSIDDSRFSIDPVSGVITRSNTGSLDALSEPTITVSVTASSSDGSSATEAFSLSVVSQLLPTGLAWVNSVDASQWSPPAPDTSGIVFIDHLGTLLVSDSEVNEIQSLFTGDNLFQMDLDGTLRSTLTTIGFSDEPAGVTYNPANRHLFFSDDSGPRGVYELDPGADGAYDTADDIVTYWSSGAFGSTDPEGIAYDTTRDVLYIVDGVTSTIFTVDPGPNDIFDGIASEGGDDFVFSFDGQPLGISDPEGIAYDPVLDVLFVTASDDAVAMITTSGELLGSFDISAVDVSNAAGLTMGPSSEDLTQSSLYLVARGVDNDTDPTENDGMVYEFRLVFEEPLIA</sequence>
<evidence type="ECO:0000313" key="5">
    <source>
        <dbReference type="Proteomes" id="UP000198426"/>
    </source>
</evidence>
<dbReference type="Gene3D" id="2.120.10.30">
    <property type="entry name" value="TolB, C-terminal domain"/>
    <property type="match status" value="1"/>
</dbReference>
<protein>
    <recommendedName>
        <fullName evidence="3">Cadherin domain-containing protein</fullName>
    </recommendedName>
</protein>
<organism evidence="4 5">
    <name type="scientific">Tropicimonas sediminicola</name>
    <dbReference type="NCBI Taxonomy" id="1031541"/>
    <lineage>
        <taxon>Bacteria</taxon>
        <taxon>Pseudomonadati</taxon>
        <taxon>Pseudomonadota</taxon>
        <taxon>Alphaproteobacteria</taxon>
        <taxon>Rhodobacterales</taxon>
        <taxon>Roseobacteraceae</taxon>
        <taxon>Tropicimonas</taxon>
    </lineage>
</organism>
<dbReference type="Gene3D" id="2.60.40.60">
    <property type="entry name" value="Cadherins"/>
    <property type="match status" value="3"/>
</dbReference>
<dbReference type="EMBL" id="FZOY01000013">
    <property type="protein sequence ID" value="SNT37324.1"/>
    <property type="molecule type" value="Genomic_DNA"/>
</dbReference>
<dbReference type="GO" id="GO:0007156">
    <property type="term" value="P:homophilic cell adhesion via plasma membrane adhesion molecules"/>
    <property type="evidence" value="ECO:0007669"/>
    <property type="project" value="InterPro"/>
</dbReference>
<keyword evidence="1" id="KW-0812">Transmembrane</keyword>
<dbReference type="PANTHER" id="PTHR24026">
    <property type="entry name" value="FAT ATYPICAL CADHERIN-RELATED"/>
    <property type="match status" value="1"/>
</dbReference>
<dbReference type="InterPro" id="IPR015919">
    <property type="entry name" value="Cadherin-like_sf"/>
</dbReference>
<evidence type="ECO:0000256" key="1">
    <source>
        <dbReference type="ARBA" id="ARBA00022692"/>
    </source>
</evidence>
<dbReference type="Proteomes" id="UP000198426">
    <property type="component" value="Unassembled WGS sequence"/>
</dbReference>
<gene>
    <name evidence="4" type="ORF">SAMN05421757_1131</name>
</gene>
<keyword evidence="5" id="KW-1185">Reference proteome</keyword>
<name>A0A239M5L7_9RHOB</name>
<reference evidence="4 5" key="1">
    <citation type="submission" date="2017-06" db="EMBL/GenBank/DDBJ databases">
        <authorList>
            <person name="Kim H.J."/>
            <person name="Triplett B.A."/>
        </authorList>
    </citation>
    <scope>NUCLEOTIDE SEQUENCE [LARGE SCALE GENOMIC DNA]</scope>
    <source>
        <strain evidence="4 5">DSM 29339</strain>
    </source>
</reference>
<evidence type="ECO:0000256" key="2">
    <source>
        <dbReference type="ARBA" id="ARBA00022989"/>
    </source>
</evidence>
<evidence type="ECO:0000259" key="3">
    <source>
        <dbReference type="PROSITE" id="PS50268"/>
    </source>
</evidence>
<proteinExistence type="predicted"/>
<dbReference type="SUPFAM" id="SSF49313">
    <property type="entry name" value="Cadherin-like"/>
    <property type="match status" value="3"/>
</dbReference>
<keyword evidence="2" id="KW-0472">Membrane</keyword>
<accession>A0A239M5L7</accession>
<feature type="non-terminal residue" evidence="4">
    <location>
        <position position="1"/>
    </location>
</feature>
<keyword evidence="2" id="KW-1133">Transmembrane helix</keyword>
<dbReference type="InterPro" id="IPR011042">
    <property type="entry name" value="6-blade_b-propeller_TolB-like"/>
</dbReference>
<feature type="domain" description="Cadherin" evidence="3">
    <location>
        <begin position="3"/>
        <end position="83"/>
    </location>
</feature>
<dbReference type="SUPFAM" id="SSF50956">
    <property type="entry name" value="Thermostable phytase (3-phytase)"/>
    <property type="match status" value="1"/>
</dbReference>
<dbReference type="InterPro" id="IPR002126">
    <property type="entry name" value="Cadherin-like_dom"/>
</dbReference>
<dbReference type="PROSITE" id="PS50268">
    <property type="entry name" value="CADHERIN_2"/>
    <property type="match status" value="2"/>
</dbReference>
<dbReference type="SMART" id="SM00112">
    <property type="entry name" value="CA"/>
    <property type="match status" value="3"/>
</dbReference>
<feature type="domain" description="Cadherin" evidence="3">
    <location>
        <begin position="280"/>
        <end position="377"/>
    </location>
</feature>